<dbReference type="AlphaFoldDB" id="A0A644Y2N2"/>
<sequence length="121" mass="13866">MILLDGIIEGILGFLAFCALSFVFVWVPTALISKLTKTKIVMTRTRDEIANPEDFDYLKEVTLDLLKKVFIKIKKTHENDFNLITNNDAPNNVKLNKLTELYTEGIITFDEYILLKKNLGL</sequence>
<accession>A0A644Y2N2</accession>
<gene>
    <name evidence="2" type="ORF">SDC9_68632</name>
</gene>
<comment type="caution">
    <text evidence="2">The sequence shown here is derived from an EMBL/GenBank/DDBJ whole genome shotgun (WGS) entry which is preliminary data.</text>
</comment>
<reference evidence="2" key="1">
    <citation type="submission" date="2019-08" db="EMBL/GenBank/DDBJ databases">
        <authorList>
            <person name="Kucharzyk K."/>
            <person name="Murdoch R.W."/>
            <person name="Higgins S."/>
            <person name="Loffler F."/>
        </authorList>
    </citation>
    <scope>NUCLEOTIDE SEQUENCE</scope>
</reference>
<organism evidence="2">
    <name type="scientific">bioreactor metagenome</name>
    <dbReference type="NCBI Taxonomy" id="1076179"/>
    <lineage>
        <taxon>unclassified sequences</taxon>
        <taxon>metagenomes</taxon>
        <taxon>ecological metagenomes</taxon>
    </lineage>
</organism>
<dbReference type="EMBL" id="VSSQ01003753">
    <property type="protein sequence ID" value="MPM22181.1"/>
    <property type="molecule type" value="Genomic_DNA"/>
</dbReference>
<keyword evidence="1" id="KW-0812">Transmembrane</keyword>
<proteinExistence type="predicted"/>
<protein>
    <recommendedName>
        <fullName evidence="3">SHOCT domain-containing protein</fullName>
    </recommendedName>
</protein>
<keyword evidence="1" id="KW-0472">Membrane</keyword>
<keyword evidence="1" id="KW-1133">Transmembrane helix</keyword>
<evidence type="ECO:0008006" key="3">
    <source>
        <dbReference type="Google" id="ProtNLM"/>
    </source>
</evidence>
<evidence type="ECO:0000256" key="1">
    <source>
        <dbReference type="SAM" id="Phobius"/>
    </source>
</evidence>
<feature type="transmembrane region" description="Helical" evidence="1">
    <location>
        <begin position="12"/>
        <end position="32"/>
    </location>
</feature>
<evidence type="ECO:0000313" key="2">
    <source>
        <dbReference type="EMBL" id="MPM22181.1"/>
    </source>
</evidence>
<name>A0A644Y2N2_9ZZZZ</name>